<evidence type="ECO:0000313" key="2">
    <source>
        <dbReference type="EMBL" id="VTZ81902.1"/>
    </source>
</evidence>
<dbReference type="OMA" id="LYRIEYM"/>
<evidence type="ECO:0000313" key="1">
    <source>
        <dbReference type="EMBL" id="CDU20936.1"/>
    </source>
</evidence>
<organism evidence="1 4">
    <name type="scientific">Plasmodium yoelii</name>
    <dbReference type="NCBI Taxonomy" id="5861"/>
    <lineage>
        <taxon>Eukaryota</taxon>
        <taxon>Sar</taxon>
        <taxon>Alveolata</taxon>
        <taxon>Apicomplexa</taxon>
        <taxon>Aconoidasida</taxon>
        <taxon>Haemosporida</taxon>
        <taxon>Plasmodiidae</taxon>
        <taxon>Plasmodium</taxon>
        <taxon>Plasmodium (Vinckeia)</taxon>
    </lineage>
</organism>
<dbReference type="RefSeq" id="XP_729005.2">
    <property type="nucleotide sequence ID" value="XM_723912.2"/>
</dbReference>
<sequence>MGNKNCEETNITRDHIDNLLNSPNIIYKSSSSFDESIMNTKPSKRDRIMYRIEYLPDGTAIYYKRRISDIKKMFCCY</sequence>
<dbReference type="Proteomes" id="UP000072874">
    <property type="component" value="Chromosome 14"/>
</dbReference>
<dbReference type="VEuPathDB" id="PlasmoDB:PYYM_1460700"/>
<accession>A0A078K9T9</accession>
<dbReference type="VEuPathDB" id="PlasmoDB:PY17X_1459200"/>
<reference evidence="3 4" key="1">
    <citation type="journal article" date="2014" name="BMC Biol.">
        <title>A comprehensive evaluation of rodent malaria parasite genomes and gene expression.</title>
        <authorList>
            <person name="Otto T.D."/>
            <person name="Bohme U."/>
            <person name="Jackson A.P."/>
            <person name="Hunt M."/>
            <person name="Franke-Fayard B."/>
            <person name="Hoeijmakers W.A."/>
            <person name="Religa A.A."/>
            <person name="Robertson L."/>
            <person name="Sanders M."/>
            <person name="Ogun S.A."/>
            <person name="Cunningham D."/>
            <person name="Erhart A."/>
            <person name="Billker O."/>
            <person name="Khan S.M."/>
            <person name="Stunnenberg H.G."/>
            <person name="Langhorne J."/>
            <person name="Holder A.A."/>
            <person name="Waters A.P."/>
            <person name="Newbold C.I."/>
            <person name="Pain A."/>
            <person name="Berriman M."/>
            <person name="Janse C.J."/>
        </authorList>
    </citation>
    <scope>NUCLEOTIDE SEQUENCE [LARGE SCALE GENOMIC DNA]</scope>
    <source>
        <strain evidence="2 3">17X</strain>
        <strain evidence="1 4">YM</strain>
    </source>
</reference>
<name>A0A078K9T9_PLAYE</name>
<dbReference type="Proteomes" id="UP000072904">
    <property type="component" value="Chromosome 14"/>
</dbReference>
<dbReference type="VEuPathDB" id="PlasmoDB:PY01277"/>
<dbReference type="EMBL" id="LM993668">
    <property type="protein sequence ID" value="VTZ81902.1"/>
    <property type="molecule type" value="Genomic_DNA"/>
</dbReference>
<gene>
    <name evidence="2" type="ORF">PY17X_1459200</name>
    <name evidence="1" type="ORF">PYYM_1460700</name>
</gene>
<evidence type="ECO:0000313" key="3">
    <source>
        <dbReference type="Proteomes" id="UP000072874"/>
    </source>
</evidence>
<dbReference type="AlphaFoldDB" id="A0A078K9T9"/>
<proteinExistence type="predicted"/>
<dbReference type="GeneID" id="3801554"/>
<dbReference type="EMBL" id="LK934642">
    <property type="protein sequence ID" value="CDU20936.1"/>
    <property type="molecule type" value="Genomic_DNA"/>
</dbReference>
<protein>
    <submittedName>
        <fullName evidence="1">Uncharacterized protein</fullName>
    </submittedName>
</protein>
<reference evidence="2" key="2">
    <citation type="submission" date="2014-05" db="EMBL/GenBank/DDBJ databases">
        <authorList>
            <person name="Aslett M.A."/>
            <person name="De Silva N."/>
        </authorList>
    </citation>
    <scope>NUCLEOTIDE SEQUENCE</scope>
    <source>
        <strain evidence="2">17X</strain>
    </source>
</reference>
<evidence type="ECO:0000313" key="4">
    <source>
        <dbReference type="Proteomes" id="UP000072904"/>
    </source>
</evidence>
<dbReference type="VEuPathDB" id="PlasmoDB:Py17XNL_001401416"/>
<reference evidence="2" key="4">
    <citation type="submission" date="2019-05" db="EMBL/GenBank/DDBJ databases">
        <authorList>
            <consortium name="Pathogen Informatics"/>
        </authorList>
    </citation>
    <scope>NUCLEOTIDE SEQUENCE</scope>
    <source>
        <strain evidence="2">17X</strain>
    </source>
</reference>
<dbReference type="OrthoDB" id="390568at2759"/>
<dbReference type="KEGG" id="pyo:PY17X_1459200"/>
<reference evidence="1" key="3">
    <citation type="submission" date="2014-05" db="EMBL/GenBank/DDBJ databases">
        <authorList>
            <person name="Aslett A.Martin."/>
            <person name="De Silva Nishadi"/>
        </authorList>
    </citation>
    <scope>NUCLEOTIDE SEQUENCE</scope>
    <source>
        <strain evidence="1">YM</strain>
    </source>
</reference>